<dbReference type="InterPro" id="IPR001915">
    <property type="entry name" value="Peptidase_M48"/>
</dbReference>
<evidence type="ECO:0000313" key="13">
    <source>
        <dbReference type="Proteomes" id="UP001500051"/>
    </source>
</evidence>
<evidence type="ECO:0000256" key="4">
    <source>
        <dbReference type="ARBA" id="ARBA00022723"/>
    </source>
</evidence>
<sequence>MTQSSRWAVGGGRIRFPDLSSRAYEHPADRGALVALRAVPGFDAVLKAVSAAIGERSVRLLYLASAIRVSPRQYPLLHQMLNECATALDVQPVPELYVQQSPLPTAMTVGLDRPLIVISTAMLDLVDDDGLRFVIGHEMGHVLSGHAVYRTMLLQLINIATSIQWMPIGYWGIRAIIQGLNEWYRKSELSCDRAGLLCGQDPKAALRVHATLAGAQNPDEMDVAGFLDQATEYTTTGDVRDSLLKIVQISSQTHPLAALRAAELQQWAAGPEYRAILSGEYPRRSEDAAAPMGEDVKAAAASYANAFRTSSDPLFRVVGTVGTVVGGVGNAAAGRVRGWWTAGRDGDQDDGDRSDGRP</sequence>
<keyword evidence="5 10" id="KW-0378">Hydrolase</keyword>
<evidence type="ECO:0000256" key="2">
    <source>
        <dbReference type="ARBA" id="ARBA00022670"/>
    </source>
</evidence>
<keyword evidence="7" id="KW-1133">Transmembrane helix</keyword>
<evidence type="ECO:0000256" key="6">
    <source>
        <dbReference type="ARBA" id="ARBA00022833"/>
    </source>
</evidence>
<evidence type="ECO:0000259" key="11">
    <source>
        <dbReference type="Pfam" id="PF01435"/>
    </source>
</evidence>
<dbReference type="PANTHER" id="PTHR43221:SF3">
    <property type="entry name" value="SLL1280 PROTEIN"/>
    <property type="match status" value="1"/>
</dbReference>
<evidence type="ECO:0000256" key="8">
    <source>
        <dbReference type="ARBA" id="ARBA00023049"/>
    </source>
</evidence>
<feature type="domain" description="Peptidase M48" evidence="11">
    <location>
        <begin position="74"/>
        <end position="267"/>
    </location>
</feature>
<name>A0ABP7DD85_9ACTN</name>
<accession>A0ABP7DD85</accession>
<keyword evidence="6 10" id="KW-0862">Zinc</keyword>
<evidence type="ECO:0000313" key="12">
    <source>
        <dbReference type="EMBL" id="GAA3702908.1"/>
    </source>
</evidence>
<proteinExistence type="inferred from homology"/>
<comment type="caution">
    <text evidence="12">The sequence shown here is derived from an EMBL/GenBank/DDBJ whole genome shotgun (WGS) entry which is preliminary data.</text>
</comment>
<keyword evidence="13" id="KW-1185">Reference proteome</keyword>
<keyword evidence="2 10" id="KW-0645">Protease</keyword>
<evidence type="ECO:0000256" key="1">
    <source>
        <dbReference type="ARBA" id="ARBA00022475"/>
    </source>
</evidence>
<protein>
    <submittedName>
        <fullName evidence="12">M48 family metallopeptidase</fullName>
    </submittedName>
</protein>
<organism evidence="12 13">
    <name type="scientific">Microlunatus aurantiacus</name>
    <dbReference type="NCBI Taxonomy" id="446786"/>
    <lineage>
        <taxon>Bacteria</taxon>
        <taxon>Bacillati</taxon>
        <taxon>Actinomycetota</taxon>
        <taxon>Actinomycetes</taxon>
        <taxon>Propionibacteriales</taxon>
        <taxon>Propionibacteriaceae</taxon>
        <taxon>Microlunatus</taxon>
    </lineage>
</organism>
<dbReference type="RefSeq" id="WP_344812192.1">
    <property type="nucleotide sequence ID" value="NZ_BAAAYX010000004.1"/>
</dbReference>
<keyword evidence="1" id="KW-1003">Cell membrane</keyword>
<evidence type="ECO:0000256" key="7">
    <source>
        <dbReference type="ARBA" id="ARBA00022989"/>
    </source>
</evidence>
<dbReference type="CDD" id="cd07325">
    <property type="entry name" value="M48_Ste24p_like"/>
    <property type="match status" value="1"/>
</dbReference>
<dbReference type="InterPro" id="IPR050083">
    <property type="entry name" value="HtpX_protease"/>
</dbReference>
<dbReference type="EMBL" id="BAAAYX010000004">
    <property type="protein sequence ID" value="GAA3702908.1"/>
    <property type="molecule type" value="Genomic_DNA"/>
</dbReference>
<keyword evidence="8 10" id="KW-0482">Metalloprotease</keyword>
<gene>
    <name evidence="12" type="ORF">GCM10022204_20090</name>
</gene>
<evidence type="ECO:0000256" key="3">
    <source>
        <dbReference type="ARBA" id="ARBA00022692"/>
    </source>
</evidence>
<comment type="similarity">
    <text evidence="10">Belongs to the peptidase M48 family.</text>
</comment>
<keyword evidence="4" id="KW-0479">Metal-binding</keyword>
<keyword evidence="9" id="KW-0472">Membrane</keyword>
<evidence type="ECO:0000256" key="10">
    <source>
        <dbReference type="RuleBase" id="RU003983"/>
    </source>
</evidence>
<dbReference type="PANTHER" id="PTHR43221">
    <property type="entry name" value="PROTEASE HTPX"/>
    <property type="match status" value="1"/>
</dbReference>
<keyword evidence="3" id="KW-0812">Transmembrane</keyword>
<reference evidence="13" key="1">
    <citation type="journal article" date="2019" name="Int. J. Syst. Evol. Microbiol.">
        <title>The Global Catalogue of Microorganisms (GCM) 10K type strain sequencing project: providing services to taxonomists for standard genome sequencing and annotation.</title>
        <authorList>
            <consortium name="The Broad Institute Genomics Platform"/>
            <consortium name="The Broad Institute Genome Sequencing Center for Infectious Disease"/>
            <person name="Wu L."/>
            <person name="Ma J."/>
        </authorList>
    </citation>
    <scope>NUCLEOTIDE SEQUENCE [LARGE SCALE GENOMIC DNA]</scope>
    <source>
        <strain evidence="13">JCM 16548</strain>
    </source>
</reference>
<evidence type="ECO:0000256" key="9">
    <source>
        <dbReference type="ARBA" id="ARBA00023136"/>
    </source>
</evidence>
<dbReference type="Gene3D" id="3.30.2010.10">
    <property type="entry name" value="Metalloproteases ('zincins'), catalytic domain"/>
    <property type="match status" value="1"/>
</dbReference>
<dbReference type="Proteomes" id="UP001500051">
    <property type="component" value="Unassembled WGS sequence"/>
</dbReference>
<evidence type="ECO:0000256" key="5">
    <source>
        <dbReference type="ARBA" id="ARBA00022801"/>
    </source>
</evidence>
<dbReference type="Pfam" id="PF01435">
    <property type="entry name" value="Peptidase_M48"/>
    <property type="match status" value="1"/>
</dbReference>
<comment type="cofactor">
    <cofactor evidence="10">
        <name>Zn(2+)</name>
        <dbReference type="ChEBI" id="CHEBI:29105"/>
    </cofactor>
    <text evidence="10">Binds 1 zinc ion per subunit.</text>
</comment>